<comment type="cofactor">
    <cofactor evidence="1">
        <name>pyridoxal 5'-phosphate</name>
        <dbReference type="ChEBI" id="CHEBI:597326"/>
    </cofactor>
</comment>
<keyword evidence="5" id="KW-0456">Lyase</keyword>
<reference evidence="5 6" key="1">
    <citation type="submission" date="2023-11" db="EMBL/GenBank/DDBJ databases">
        <title>Halocaridina rubra genome assembly.</title>
        <authorList>
            <person name="Smith C."/>
        </authorList>
    </citation>
    <scope>NUCLEOTIDE SEQUENCE [LARGE SCALE GENOMIC DNA]</scope>
    <source>
        <strain evidence="5">EP-1</strain>
        <tissue evidence="5">Whole</tissue>
    </source>
</reference>
<dbReference type="InterPro" id="IPR015424">
    <property type="entry name" value="PyrdxlP-dep_Trfase"/>
</dbReference>
<dbReference type="GO" id="GO:0008732">
    <property type="term" value="F:L-allo-threonine aldolase activity"/>
    <property type="evidence" value="ECO:0007669"/>
    <property type="project" value="TreeGrafter"/>
</dbReference>
<dbReference type="Gene3D" id="3.40.640.10">
    <property type="entry name" value="Type I PLP-dependent aspartate aminotransferase-like (Major domain)"/>
    <property type="match status" value="1"/>
</dbReference>
<sequence length="213" mass="23541">ESSCSQTVNTKIIDLRTDVLTKQSNEMMNFMMEAEVGDDVFEEDPTTIALQDKVSKLLGKEAALFVLSGTMGNLLCVMTHCNERDSEVILGDQSHIHIWEQGNIAQLGGIHSHTLATLQDGTFDLEEVKAAVRPYNVHLPVTKLVCIENTHNQLGGKILPLQWLDKVTPGQMDKTFLLRGLKAAAGLSRLLYHTATRSTPNDPFYSASSEIFI</sequence>
<protein>
    <submittedName>
        <fullName evidence="5">Low-specificity L-threonine aldolase 1</fullName>
        <ecNumber evidence="5">4.1.2.48</ecNumber>
    </submittedName>
</protein>
<evidence type="ECO:0000256" key="3">
    <source>
        <dbReference type="ARBA" id="ARBA00022898"/>
    </source>
</evidence>
<dbReference type="InterPro" id="IPR001597">
    <property type="entry name" value="ArAA_b-elim_lyase/Thr_aldolase"/>
</dbReference>
<evidence type="ECO:0000259" key="4">
    <source>
        <dbReference type="Pfam" id="PF01212"/>
    </source>
</evidence>
<keyword evidence="3" id="KW-0663">Pyridoxal phosphate</keyword>
<feature type="domain" description="Aromatic amino acid beta-eliminating lyase/threonine aldolase" evidence="4">
    <location>
        <begin position="14"/>
        <end position="168"/>
    </location>
</feature>
<accession>A0AAN9AH99</accession>
<gene>
    <name evidence="5" type="primary">Tha1_2</name>
    <name evidence="5" type="ORF">SK128_003883</name>
</gene>
<dbReference type="EMBL" id="JAXCGZ010000072">
    <property type="protein sequence ID" value="KAK7086814.1"/>
    <property type="molecule type" value="Genomic_DNA"/>
</dbReference>
<comment type="caution">
    <text evidence="5">The sequence shown here is derived from an EMBL/GenBank/DDBJ whole genome shotgun (WGS) entry which is preliminary data.</text>
</comment>
<dbReference type="GO" id="GO:0005829">
    <property type="term" value="C:cytosol"/>
    <property type="evidence" value="ECO:0007669"/>
    <property type="project" value="TreeGrafter"/>
</dbReference>
<evidence type="ECO:0000256" key="1">
    <source>
        <dbReference type="ARBA" id="ARBA00001933"/>
    </source>
</evidence>
<comment type="similarity">
    <text evidence="2">Belongs to the threonine aldolase family.</text>
</comment>
<evidence type="ECO:0000256" key="2">
    <source>
        <dbReference type="ARBA" id="ARBA00006966"/>
    </source>
</evidence>
<evidence type="ECO:0000313" key="6">
    <source>
        <dbReference type="Proteomes" id="UP001381693"/>
    </source>
</evidence>
<organism evidence="5 6">
    <name type="scientific">Halocaridina rubra</name>
    <name type="common">Hawaiian red shrimp</name>
    <dbReference type="NCBI Taxonomy" id="373956"/>
    <lineage>
        <taxon>Eukaryota</taxon>
        <taxon>Metazoa</taxon>
        <taxon>Ecdysozoa</taxon>
        <taxon>Arthropoda</taxon>
        <taxon>Crustacea</taxon>
        <taxon>Multicrustacea</taxon>
        <taxon>Malacostraca</taxon>
        <taxon>Eumalacostraca</taxon>
        <taxon>Eucarida</taxon>
        <taxon>Decapoda</taxon>
        <taxon>Pleocyemata</taxon>
        <taxon>Caridea</taxon>
        <taxon>Atyoidea</taxon>
        <taxon>Atyidae</taxon>
        <taxon>Halocaridina</taxon>
    </lineage>
</organism>
<name>A0AAN9AH99_HALRR</name>
<dbReference type="Proteomes" id="UP001381693">
    <property type="component" value="Unassembled WGS sequence"/>
</dbReference>
<dbReference type="SUPFAM" id="SSF53383">
    <property type="entry name" value="PLP-dependent transferases"/>
    <property type="match status" value="1"/>
</dbReference>
<feature type="non-terminal residue" evidence="5">
    <location>
        <position position="1"/>
    </location>
</feature>
<dbReference type="Pfam" id="PF01212">
    <property type="entry name" value="Beta_elim_lyase"/>
    <property type="match status" value="1"/>
</dbReference>
<evidence type="ECO:0000313" key="5">
    <source>
        <dbReference type="EMBL" id="KAK7086814.1"/>
    </source>
</evidence>
<dbReference type="InterPro" id="IPR015421">
    <property type="entry name" value="PyrdxlP-dep_Trfase_major"/>
</dbReference>
<dbReference type="GO" id="GO:0006567">
    <property type="term" value="P:L-threonine catabolic process"/>
    <property type="evidence" value="ECO:0007669"/>
    <property type="project" value="TreeGrafter"/>
</dbReference>
<dbReference type="AlphaFoldDB" id="A0AAN9AH99"/>
<dbReference type="PANTHER" id="PTHR48097">
    <property type="entry name" value="L-THREONINE ALDOLASE-RELATED"/>
    <property type="match status" value="1"/>
</dbReference>
<keyword evidence="6" id="KW-1185">Reference proteome</keyword>
<dbReference type="EC" id="4.1.2.48" evidence="5"/>
<proteinExistence type="inferred from homology"/>
<dbReference type="PANTHER" id="PTHR48097:SF9">
    <property type="entry name" value="L-THREONINE ALDOLASE"/>
    <property type="match status" value="1"/>
</dbReference>
<dbReference type="GO" id="GO:0006545">
    <property type="term" value="P:glycine biosynthetic process"/>
    <property type="evidence" value="ECO:0007669"/>
    <property type="project" value="TreeGrafter"/>
</dbReference>